<dbReference type="AlphaFoldDB" id="A0A382N8G2"/>
<sequence length="76" mass="8840">MKLFLIHTGFYDPEIMEGLFEQHTNYFIVAKTVNAAKKKAKQNSLFKKKKMHIDSIQELNIIDGYHIKLVENNSAD</sequence>
<dbReference type="InterPro" id="IPR011440">
    <property type="entry name" value="DUF1543"/>
</dbReference>
<dbReference type="EMBL" id="UINC01098481">
    <property type="protein sequence ID" value="SVC57030.1"/>
    <property type="molecule type" value="Genomic_DNA"/>
</dbReference>
<accession>A0A382N8G2</accession>
<protein>
    <recommendedName>
        <fullName evidence="1">DUF1543 domain-containing protein</fullName>
    </recommendedName>
</protein>
<feature type="non-terminal residue" evidence="2">
    <location>
        <position position="76"/>
    </location>
</feature>
<name>A0A382N8G2_9ZZZZ</name>
<evidence type="ECO:0000259" key="1">
    <source>
        <dbReference type="Pfam" id="PF07566"/>
    </source>
</evidence>
<feature type="domain" description="DUF1543" evidence="1">
    <location>
        <begin position="20"/>
        <end position="69"/>
    </location>
</feature>
<dbReference type="Pfam" id="PF07566">
    <property type="entry name" value="DUF1543"/>
    <property type="match status" value="1"/>
</dbReference>
<evidence type="ECO:0000313" key="2">
    <source>
        <dbReference type="EMBL" id="SVC57030.1"/>
    </source>
</evidence>
<dbReference type="Gene3D" id="3.10.20.10">
    <property type="match status" value="1"/>
</dbReference>
<proteinExistence type="predicted"/>
<organism evidence="2">
    <name type="scientific">marine metagenome</name>
    <dbReference type="NCBI Taxonomy" id="408172"/>
    <lineage>
        <taxon>unclassified sequences</taxon>
        <taxon>metagenomes</taxon>
        <taxon>ecological metagenomes</taxon>
    </lineage>
</organism>
<gene>
    <name evidence="2" type="ORF">METZ01_LOCUS309884</name>
</gene>
<reference evidence="2" key="1">
    <citation type="submission" date="2018-05" db="EMBL/GenBank/DDBJ databases">
        <authorList>
            <person name="Lanie J.A."/>
            <person name="Ng W.-L."/>
            <person name="Kazmierczak K.M."/>
            <person name="Andrzejewski T.M."/>
            <person name="Davidsen T.M."/>
            <person name="Wayne K.J."/>
            <person name="Tettelin H."/>
            <person name="Glass J.I."/>
            <person name="Rusch D."/>
            <person name="Podicherti R."/>
            <person name="Tsui H.-C.T."/>
            <person name="Winkler M.E."/>
        </authorList>
    </citation>
    <scope>NUCLEOTIDE SEQUENCE</scope>
</reference>